<evidence type="ECO:0000313" key="3">
    <source>
        <dbReference type="EMBL" id="CAF4505911.1"/>
    </source>
</evidence>
<feature type="compositionally biased region" description="Acidic residues" evidence="1">
    <location>
        <begin position="113"/>
        <end position="125"/>
    </location>
</feature>
<reference evidence="2" key="1">
    <citation type="submission" date="2021-02" db="EMBL/GenBank/DDBJ databases">
        <authorList>
            <person name="Nowell W R."/>
        </authorList>
    </citation>
    <scope>NUCLEOTIDE SEQUENCE</scope>
</reference>
<organism evidence="2 4">
    <name type="scientific">Didymodactylos carnosus</name>
    <dbReference type="NCBI Taxonomy" id="1234261"/>
    <lineage>
        <taxon>Eukaryota</taxon>
        <taxon>Metazoa</taxon>
        <taxon>Spiralia</taxon>
        <taxon>Gnathifera</taxon>
        <taxon>Rotifera</taxon>
        <taxon>Eurotatoria</taxon>
        <taxon>Bdelloidea</taxon>
        <taxon>Philodinida</taxon>
        <taxon>Philodinidae</taxon>
        <taxon>Didymodactylos</taxon>
    </lineage>
</organism>
<dbReference type="Proteomes" id="UP000677228">
    <property type="component" value="Unassembled WGS sequence"/>
</dbReference>
<proteinExistence type="predicted"/>
<dbReference type="AlphaFoldDB" id="A0A8S2G9M5"/>
<feature type="region of interest" description="Disordered" evidence="1">
    <location>
        <begin position="93"/>
        <end position="140"/>
    </location>
</feature>
<dbReference type="Proteomes" id="UP000682733">
    <property type="component" value="Unassembled WGS sequence"/>
</dbReference>
<protein>
    <submittedName>
        <fullName evidence="2">Uncharacterized protein</fullName>
    </submittedName>
</protein>
<evidence type="ECO:0000313" key="4">
    <source>
        <dbReference type="Proteomes" id="UP000677228"/>
    </source>
</evidence>
<evidence type="ECO:0000256" key="1">
    <source>
        <dbReference type="SAM" id="MobiDB-lite"/>
    </source>
</evidence>
<dbReference type="EMBL" id="CAJOBA010096717">
    <property type="protein sequence ID" value="CAF4505911.1"/>
    <property type="molecule type" value="Genomic_DNA"/>
</dbReference>
<dbReference type="EMBL" id="CAJNOK010067542">
    <property type="protein sequence ID" value="CAF1654651.1"/>
    <property type="molecule type" value="Genomic_DNA"/>
</dbReference>
<gene>
    <name evidence="2" type="ORF">OVA965_LOCUS45009</name>
    <name evidence="3" type="ORF">TMI583_LOCUS48152</name>
</gene>
<sequence>YQIELDKSKSKPLILIGSNEEDDDADENNNDVEQLETAVFRQQANVKPLQQQFQYVGNEEKFKTNNGNETTDLNSNGNDYVFVNCMKTDLNSKQKLHDESSSHIRNDINRDVEGEDDDDNDDDDEHLSSKKKKCNLNNIE</sequence>
<name>A0A8S2G9M5_9BILA</name>
<feature type="compositionally biased region" description="Basic and acidic residues" evidence="1">
    <location>
        <begin position="93"/>
        <end position="112"/>
    </location>
</feature>
<evidence type="ECO:0000313" key="2">
    <source>
        <dbReference type="EMBL" id="CAF1654651.1"/>
    </source>
</evidence>
<feature type="non-terminal residue" evidence="2">
    <location>
        <position position="1"/>
    </location>
</feature>
<comment type="caution">
    <text evidence="2">The sequence shown here is derived from an EMBL/GenBank/DDBJ whole genome shotgun (WGS) entry which is preliminary data.</text>
</comment>
<accession>A0A8S2G9M5</accession>